<protein>
    <submittedName>
        <fullName evidence="3">Uncharacterized protein</fullName>
    </submittedName>
</protein>
<feature type="compositionally biased region" description="Pro residues" evidence="1">
    <location>
        <begin position="33"/>
        <end position="45"/>
    </location>
</feature>
<evidence type="ECO:0000313" key="3">
    <source>
        <dbReference type="EMBL" id="GLW53590.1"/>
    </source>
</evidence>
<sequence length="426" mass="44409">MKTTVLLVDAAVLGSTGAALLLGPRTLRAPASAPAPAPAPPPPPGAAAARPASHRPVFHRPAFLRPEVLLAAVTALIYLNQLLCSVYLLRVHGGDAGYVTRYLPPGWFAEPTGNPAVRALAAHLPVPGLFAPTVLRVQAFLELPFVLLAYATVLHRLSPALLRRVLGSPAVVWTATASYTLVFAAVEWALRNPWTVQDVTIRVLSALCTAPLLLRTARRAPGAERRPGTLGLLRFAAELWAVGTLVMVVYDTALLYNLRHLPGRWPEAALALTVLAATAYGRRRPAAPTAVDPGTAAPTAVDPGTAAPTAVGPGTAALTVLLHRTLVLFLPPALAVRYGLGYAHPRLAAAAALLVALAALADRRIRAAALSLVPACALGLAAAHLALHLRHDTYPESGLLRAMVALPAAAALLLALTDRPARVAPA</sequence>
<proteinExistence type="predicted"/>
<comment type="caution">
    <text evidence="3">The sequence shown here is derived from an EMBL/GenBank/DDBJ whole genome shotgun (WGS) entry which is preliminary data.</text>
</comment>
<feature type="transmembrane region" description="Helical" evidence="2">
    <location>
        <begin position="367"/>
        <end position="387"/>
    </location>
</feature>
<reference evidence="3" key="1">
    <citation type="submission" date="2023-02" db="EMBL/GenBank/DDBJ databases">
        <title>Kitasatospora phosalacinea NBRC 14362.</title>
        <authorList>
            <person name="Ichikawa N."/>
            <person name="Sato H."/>
            <person name="Tonouchi N."/>
        </authorList>
    </citation>
    <scope>NUCLEOTIDE SEQUENCE</scope>
    <source>
        <strain evidence="3">NBRC 14362</strain>
    </source>
</reference>
<evidence type="ECO:0000256" key="2">
    <source>
        <dbReference type="SAM" id="Phobius"/>
    </source>
</evidence>
<keyword evidence="2" id="KW-1133">Transmembrane helix</keyword>
<feature type="transmembrane region" description="Helical" evidence="2">
    <location>
        <begin position="399"/>
        <end position="417"/>
    </location>
</feature>
<accession>A0A9W6PEH0</accession>
<gene>
    <name evidence="3" type="ORF">Kpho01_16010</name>
</gene>
<feature type="region of interest" description="Disordered" evidence="1">
    <location>
        <begin position="285"/>
        <end position="305"/>
    </location>
</feature>
<dbReference type="AlphaFoldDB" id="A0A9W6PEH0"/>
<dbReference type="RefSeq" id="WP_033254269.1">
    <property type="nucleotide sequence ID" value="NZ_BSRX01000007.1"/>
</dbReference>
<dbReference type="OrthoDB" id="3683456at2"/>
<evidence type="ECO:0000313" key="4">
    <source>
        <dbReference type="Proteomes" id="UP001165143"/>
    </source>
</evidence>
<organism evidence="3 4">
    <name type="scientific">Kitasatospora phosalacinea</name>
    <dbReference type="NCBI Taxonomy" id="2065"/>
    <lineage>
        <taxon>Bacteria</taxon>
        <taxon>Bacillati</taxon>
        <taxon>Actinomycetota</taxon>
        <taxon>Actinomycetes</taxon>
        <taxon>Kitasatosporales</taxon>
        <taxon>Streptomycetaceae</taxon>
        <taxon>Kitasatospora</taxon>
    </lineage>
</organism>
<evidence type="ECO:0000256" key="1">
    <source>
        <dbReference type="SAM" id="MobiDB-lite"/>
    </source>
</evidence>
<feature type="region of interest" description="Disordered" evidence="1">
    <location>
        <begin position="31"/>
        <end position="51"/>
    </location>
</feature>
<keyword evidence="2" id="KW-0472">Membrane</keyword>
<dbReference type="Proteomes" id="UP001165143">
    <property type="component" value="Unassembled WGS sequence"/>
</dbReference>
<keyword evidence="2" id="KW-0812">Transmembrane</keyword>
<dbReference type="EMBL" id="BSRX01000007">
    <property type="protein sequence ID" value="GLW53590.1"/>
    <property type="molecule type" value="Genomic_DNA"/>
</dbReference>
<feature type="transmembrane region" description="Helical" evidence="2">
    <location>
        <begin position="342"/>
        <end position="360"/>
    </location>
</feature>
<name>A0A9W6PEH0_9ACTN</name>